<evidence type="ECO:0000313" key="2">
    <source>
        <dbReference type="WBParaSite" id="nRc.2.0.1.t25894-RA"/>
    </source>
</evidence>
<dbReference type="WBParaSite" id="nRc.2.0.1.t25894-RA">
    <property type="protein sequence ID" value="nRc.2.0.1.t25894-RA"/>
    <property type="gene ID" value="nRc.2.0.1.g25894"/>
</dbReference>
<dbReference type="AlphaFoldDB" id="A0A915JIB7"/>
<name>A0A915JIB7_ROMCU</name>
<evidence type="ECO:0000313" key="1">
    <source>
        <dbReference type="Proteomes" id="UP000887565"/>
    </source>
</evidence>
<organism evidence="1 2">
    <name type="scientific">Romanomermis culicivorax</name>
    <name type="common">Nematode worm</name>
    <dbReference type="NCBI Taxonomy" id="13658"/>
    <lineage>
        <taxon>Eukaryota</taxon>
        <taxon>Metazoa</taxon>
        <taxon>Ecdysozoa</taxon>
        <taxon>Nematoda</taxon>
        <taxon>Enoplea</taxon>
        <taxon>Dorylaimia</taxon>
        <taxon>Mermithida</taxon>
        <taxon>Mermithoidea</taxon>
        <taxon>Mermithidae</taxon>
        <taxon>Romanomermis</taxon>
    </lineage>
</organism>
<keyword evidence="1" id="KW-1185">Reference proteome</keyword>
<proteinExistence type="predicted"/>
<reference evidence="2" key="1">
    <citation type="submission" date="2022-11" db="UniProtKB">
        <authorList>
            <consortium name="WormBaseParasite"/>
        </authorList>
    </citation>
    <scope>IDENTIFICATION</scope>
</reference>
<dbReference type="Proteomes" id="UP000887565">
    <property type="component" value="Unplaced"/>
</dbReference>
<accession>A0A915JIB7</accession>
<sequence length="104" mass="11577">MATDMKHFQFTMPMPADSTASSYPQYVQLAFPNITMFVFETFTATPEDWTALFSLVDGEHTIVAADGSDVRYDNYGNPHHVAATYGPHLSSEYRANPTAISYSN</sequence>
<protein>
    <submittedName>
        <fullName evidence="2">Uncharacterized protein</fullName>
    </submittedName>
</protein>